<evidence type="ECO:0000313" key="1">
    <source>
        <dbReference type="EMBL" id="JAD70738.1"/>
    </source>
</evidence>
<sequence>MAATARRTGSTQGGCNSGCVGKAGTTCWTRRRTCAATTGRRRSSCGSRRWGCWSWASSAPAACCR</sequence>
<reference evidence="1" key="2">
    <citation type="journal article" date="2015" name="Data Brief">
        <title>Shoot transcriptome of the giant reed, Arundo donax.</title>
        <authorList>
            <person name="Barrero R.A."/>
            <person name="Guerrero F.D."/>
            <person name="Moolhuijzen P."/>
            <person name="Goolsby J.A."/>
            <person name="Tidwell J."/>
            <person name="Bellgard S.E."/>
            <person name="Bellgard M.I."/>
        </authorList>
    </citation>
    <scope>NUCLEOTIDE SEQUENCE</scope>
    <source>
        <tissue evidence="1">Shoot tissue taken approximately 20 cm above the soil surface</tissue>
    </source>
</reference>
<dbReference type="EMBL" id="GBRH01227157">
    <property type="protein sequence ID" value="JAD70738.1"/>
    <property type="molecule type" value="Transcribed_RNA"/>
</dbReference>
<dbReference type="AlphaFoldDB" id="A0A0A9C8F3"/>
<organism evidence="1">
    <name type="scientific">Arundo donax</name>
    <name type="common">Giant reed</name>
    <name type="synonym">Donax arundinaceus</name>
    <dbReference type="NCBI Taxonomy" id="35708"/>
    <lineage>
        <taxon>Eukaryota</taxon>
        <taxon>Viridiplantae</taxon>
        <taxon>Streptophyta</taxon>
        <taxon>Embryophyta</taxon>
        <taxon>Tracheophyta</taxon>
        <taxon>Spermatophyta</taxon>
        <taxon>Magnoliopsida</taxon>
        <taxon>Liliopsida</taxon>
        <taxon>Poales</taxon>
        <taxon>Poaceae</taxon>
        <taxon>PACMAD clade</taxon>
        <taxon>Arundinoideae</taxon>
        <taxon>Arundineae</taxon>
        <taxon>Arundo</taxon>
    </lineage>
</organism>
<name>A0A0A9C8F3_ARUDO</name>
<reference evidence="1" key="1">
    <citation type="submission" date="2014-09" db="EMBL/GenBank/DDBJ databases">
        <authorList>
            <person name="Magalhaes I.L.F."/>
            <person name="Oliveira U."/>
            <person name="Santos F.R."/>
            <person name="Vidigal T.H.D.A."/>
            <person name="Brescovit A.D."/>
            <person name="Santos A.J."/>
        </authorList>
    </citation>
    <scope>NUCLEOTIDE SEQUENCE</scope>
    <source>
        <tissue evidence="1">Shoot tissue taken approximately 20 cm above the soil surface</tissue>
    </source>
</reference>
<protein>
    <submittedName>
        <fullName evidence="1">Uncharacterized protein</fullName>
    </submittedName>
</protein>
<accession>A0A0A9C8F3</accession>
<proteinExistence type="predicted"/>